<feature type="domain" description="F-box" evidence="1">
    <location>
        <begin position="24"/>
        <end position="65"/>
    </location>
</feature>
<dbReference type="AlphaFoldDB" id="A0A8T2S6Q8"/>
<dbReference type="InterPro" id="IPR001810">
    <property type="entry name" value="F-box_dom"/>
</dbReference>
<evidence type="ECO:0000313" key="3">
    <source>
        <dbReference type="Proteomes" id="UP000825935"/>
    </source>
</evidence>
<dbReference type="Pfam" id="PF24758">
    <property type="entry name" value="LRR_At5g56370"/>
    <property type="match status" value="1"/>
</dbReference>
<dbReference type="PANTHER" id="PTHR31639:SF256">
    <property type="entry name" value="OS07G0242900 PROTEIN"/>
    <property type="match status" value="1"/>
</dbReference>
<dbReference type="Proteomes" id="UP000825935">
    <property type="component" value="Chromosome 22"/>
</dbReference>
<protein>
    <recommendedName>
        <fullName evidence="1">F-box domain-containing protein</fullName>
    </recommendedName>
</protein>
<dbReference type="PANTHER" id="PTHR31639">
    <property type="entry name" value="F-BOX PROTEIN-LIKE"/>
    <property type="match status" value="1"/>
</dbReference>
<reference evidence="2" key="1">
    <citation type="submission" date="2021-08" db="EMBL/GenBank/DDBJ databases">
        <title>WGS assembly of Ceratopteris richardii.</title>
        <authorList>
            <person name="Marchant D.B."/>
            <person name="Chen G."/>
            <person name="Jenkins J."/>
            <person name="Shu S."/>
            <person name="Leebens-Mack J."/>
            <person name="Grimwood J."/>
            <person name="Schmutz J."/>
            <person name="Soltis P."/>
            <person name="Soltis D."/>
            <person name="Chen Z.-H."/>
        </authorList>
    </citation>
    <scope>NUCLEOTIDE SEQUENCE</scope>
    <source>
        <strain evidence="2">Whitten #5841</strain>
        <tissue evidence="2">Leaf</tissue>
    </source>
</reference>
<dbReference type="Pfam" id="PF12937">
    <property type="entry name" value="F-box-like"/>
    <property type="match status" value="1"/>
</dbReference>
<dbReference type="EMBL" id="CM035427">
    <property type="protein sequence ID" value="KAH7306911.1"/>
    <property type="molecule type" value="Genomic_DNA"/>
</dbReference>
<dbReference type="OMA" id="ACPMIES"/>
<proteinExistence type="predicted"/>
<evidence type="ECO:0000259" key="1">
    <source>
        <dbReference type="SMART" id="SM00256"/>
    </source>
</evidence>
<dbReference type="InterPro" id="IPR032675">
    <property type="entry name" value="LRR_dom_sf"/>
</dbReference>
<dbReference type="InterPro" id="IPR036047">
    <property type="entry name" value="F-box-like_dom_sf"/>
</dbReference>
<evidence type="ECO:0000313" key="2">
    <source>
        <dbReference type="EMBL" id="KAH7306911.1"/>
    </source>
</evidence>
<dbReference type="SUPFAM" id="SSF81383">
    <property type="entry name" value="F-box domain"/>
    <property type="match status" value="1"/>
</dbReference>
<organism evidence="2 3">
    <name type="scientific">Ceratopteris richardii</name>
    <name type="common">Triangle waterfern</name>
    <dbReference type="NCBI Taxonomy" id="49495"/>
    <lineage>
        <taxon>Eukaryota</taxon>
        <taxon>Viridiplantae</taxon>
        <taxon>Streptophyta</taxon>
        <taxon>Embryophyta</taxon>
        <taxon>Tracheophyta</taxon>
        <taxon>Polypodiopsida</taxon>
        <taxon>Polypodiidae</taxon>
        <taxon>Polypodiales</taxon>
        <taxon>Pteridineae</taxon>
        <taxon>Pteridaceae</taxon>
        <taxon>Parkerioideae</taxon>
        <taxon>Ceratopteris</taxon>
    </lineage>
</organism>
<dbReference type="OrthoDB" id="1891924at2759"/>
<accession>A0A8T2S6Q8</accession>
<name>A0A8T2S6Q8_CERRI</name>
<dbReference type="SUPFAM" id="SSF52047">
    <property type="entry name" value="RNI-like"/>
    <property type="match status" value="1"/>
</dbReference>
<dbReference type="SMART" id="SM00256">
    <property type="entry name" value="FBOX"/>
    <property type="match status" value="1"/>
</dbReference>
<sequence>METSGWIFLWKKRLVASGISMDVLPIEVVGNILSHVASARDVVIASTTCRKWRDAARHHLHKLTFSSSDWPTYKNLSVSQCEIIITETVMRTKCLHELSISMGLAKEFSAALVIAWLMHTKETLKSLTFMNPTKPEVNILEKCSGQKLESLVWGFAHIPTVDPTIHKFPSLLSLTLNNRAALSALDLNLLLSVCPKLEFLSLANINITFSTTRFMIELNSASLKTLNIEGLSVDAIVLETDKLESLTLRDSTFEQFELVSKGSLRHLQIEDVSIIQLDIGQSADLLEEVIVSDFTIVWPRFYQMISRARNLQKLTLGGLPFDTEDEAIDLDMIAASFPSLKFLALDYNLGDAHHEHAFRSCTNLEKVAVLELSTFKIHELFAHWIAGFLERCPNLKRLGIHGSISEAKTREDYQLIGRFTSSMIDLMRQYSHVYVSFDYS</sequence>
<dbReference type="Gene3D" id="3.80.10.10">
    <property type="entry name" value="Ribonuclease Inhibitor"/>
    <property type="match status" value="2"/>
</dbReference>
<comment type="caution">
    <text evidence="2">The sequence shown here is derived from an EMBL/GenBank/DDBJ whole genome shotgun (WGS) entry which is preliminary data.</text>
</comment>
<dbReference type="InterPro" id="IPR055411">
    <property type="entry name" value="LRR_FXL15/At3g58940/PEG3-like"/>
</dbReference>
<gene>
    <name evidence="2" type="ORF">KP509_22G036900</name>
</gene>
<keyword evidence="3" id="KW-1185">Reference proteome</keyword>